<dbReference type="EMBL" id="CP066167">
    <property type="protein sequence ID" value="QQD19014.1"/>
    <property type="molecule type" value="Genomic_DNA"/>
</dbReference>
<evidence type="ECO:0000313" key="3">
    <source>
        <dbReference type="Proteomes" id="UP000596063"/>
    </source>
</evidence>
<dbReference type="Proteomes" id="UP000596063">
    <property type="component" value="Chromosome"/>
</dbReference>
<feature type="chain" id="PRO_5032505440" evidence="1">
    <location>
        <begin position="24"/>
        <end position="133"/>
    </location>
</feature>
<feature type="signal peptide" evidence="1">
    <location>
        <begin position="1"/>
        <end position="23"/>
    </location>
</feature>
<dbReference type="RefSeq" id="WP_198570499.1">
    <property type="nucleotide sequence ID" value="NZ_CP066167.1"/>
</dbReference>
<keyword evidence="3" id="KW-1185">Reference proteome</keyword>
<gene>
    <name evidence="2" type="ORF">I6N98_03910</name>
</gene>
<protein>
    <submittedName>
        <fullName evidence="2">Uncharacterized protein</fullName>
    </submittedName>
</protein>
<reference evidence="2 3" key="1">
    <citation type="submission" date="2020-12" db="EMBL/GenBank/DDBJ databases">
        <authorList>
            <person name="Shan Y."/>
        </authorList>
    </citation>
    <scope>NUCLEOTIDE SEQUENCE [LARGE SCALE GENOMIC DNA]</scope>
    <source>
        <strain evidence="3">csc3.9</strain>
    </source>
</reference>
<evidence type="ECO:0000313" key="2">
    <source>
        <dbReference type="EMBL" id="QQD19014.1"/>
    </source>
</evidence>
<name>A0A7T4R229_9GAMM</name>
<dbReference type="KEGG" id="snan:I6N98_03910"/>
<dbReference type="AlphaFoldDB" id="A0A7T4R229"/>
<proteinExistence type="predicted"/>
<evidence type="ECO:0000256" key="1">
    <source>
        <dbReference type="SAM" id="SignalP"/>
    </source>
</evidence>
<organism evidence="2 3">
    <name type="scientific">Spongiibacter nanhainus</name>
    <dbReference type="NCBI Taxonomy" id="2794344"/>
    <lineage>
        <taxon>Bacteria</taxon>
        <taxon>Pseudomonadati</taxon>
        <taxon>Pseudomonadota</taxon>
        <taxon>Gammaproteobacteria</taxon>
        <taxon>Cellvibrionales</taxon>
        <taxon>Spongiibacteraceae</taxon>
        <taxon>Spongiibacter</taxon>
    </lineage>
</organism>
<sequence>MMKVIRNLLCAFMLTAVANVATAQEIPILGALIPIDSTGGGLLGLDLLGGLGAGGAGLDSLYSIPVVGGVLSGALLQGAMPVLQTILSPEFLTDPTPVLALLSPEAIDGATILVTAILGGVTAPLTGGALPGL</sequence>
<accession>A0A7T4R229</accession>
<keyword evidence="1" id="KW-0732">Signal</keyword>